<dbReference type="FunFam" id="3.40.50.300:FF:001091">
    <property type="entry name" value="Probable disease resistance protein At1g61300"/>
    <property type="match status" value="1"/>
</dbReference>
<dbReference type="InterPro" id="IPR055414">
    <property type="entry name" value="LRR_R13L4/SHOC2-like"/>
</dbReference>
<evidence type="ECO:0000256" key="3">
    <source>
        <dbReference type="ARBA" id="ARBA00022737"/>
    </source>
</evidence>
<evidence type="ECO:0000256" key="5">
    <source>
        <dbReference type="ARBA" id="ARBA00022821"/>
    </source>
</evidence>
<dbReference type="Pfam" id="PF23598">
    <property type="entry name" value="LRR_14"/>
    <property type="match status" value="2"/>
</dbReference>
<keyword evidence="5" id="KW-0611">Plant defense</keyword>
<accession>A0AA38SP42</accession>
<dbReference type="SUPFAM" id="SSF52540">
    <property type="entry name" value="P-loop containing nucleoside triphosphate hydrolases"/>
    <property type="match status" value="2"/>
</dbReference>
<feature type="domain" description="Disease resistance R13L4/SHOC-2-like LRR" evidence="10">
    <location>
        <begin position="1743"/>
        <end position="2035"/>
    </location>
</feature>
<dbReference type="Gene3D" id="1.10.8.430">
    <property type="entry name" value="Helical domain of apoptotic protease-activating factors"/>
    <property type="match status" value="2"/>
</dbReference>
<dbReference type="SUPFAM" id="SSF52058">
    <property type="entry name" value="L domain-like"/>
    <property type="match status" value="4"/>
</dbReference>
<protein>
    <submittedName>
        <fullName evidence="11">Uncharacterized protein</fullName>
    </submittedName>
</protein>
<evidence type="ECO:0000259" key="7">
    <source>
        <dbReference type="Pfam" id="PF00931"/>
    </source>
</evidence>
<dbReference type="InterPro" id="IPR036388">
    <property type="entry name" value="WH-like_DNA-bd_sf"/>
</dbReference>
<dbReference type="EMBL" id="JARYMX010000007">
    <property type="protein sequence ID" value="KAJ9542403.1"/>
    <property type="molecule type" value="Genomic_DNA"/>
</dbReference>
<keyword evidence="4" id="KW-0547">Nucleotide-binding</keyword>
<dbReference type="InterPro" id="IPR003591">
    <property type="entry name" value="Leu-rich_rpt_typical-subtyp"/>
</dbReference>
<comment type="caution">
    <text evidence="11">The sequence shown here is derived from an EMBL/GenBank/DDBJ whole genome shotgun (WGS) entry which is preliminary data.</text>
</comment>
<dbReference type="Pfam" id="PF00931">
    <property type="entry name" value="NB-ARC"/>
    <property type="match status" value="2"/>
</dbReference>
<name>A0AA38SP42_9ASTR</name>
<dbReference type="PRINTS" id="PR00364">
    <property type="entry name" value="DISEASERSIST"/>
</dbReference>
<dbReference type="InterPro" id="IPR042197">
    <property type="entry name" value="Apaf_helical"/>
</dbReference>
<keyword evidence="12" id="KW-1185">Reference proteome</keyword>
<dbReference type="PANTHER" id="PTHR36766:SF70">
    <property type="entry name" value="DISEASE RESISTANCE PROTEIN RGA4"/>
    <property type="match status" value="1"/>
</dbReference>
<gene>
    <name evidence="11" type="ORF">OSB04_028909</name>
</gene>
<dbReference type="FunFam" id="1.10.10.10:FF:000322">
    <property type="entry name" value="Probable disease resistance protein At1g63360"/>
    <property type="match status" value="2"/>
</dbReference>
<dbReference type="Pfam" id="PF23559">
    <property type="entry name" value="WHD_DRP"/>
    <property type="match status" value="2"/>
</dbReference>
<evidence type="ECO:0000259" key="10">
    <source>
        <dbReference type="Pfam" id="PF23598"/>
    </source>
</evidence>
<evidence type="ECO:0000256" key="1">
    <source>
        <dbReference type="ARBA" id="ARBA00008894"/>
    </source>
</evidence>
<feature type="domain" description="NB-ARC" evidence="7">
    <location>
        <begin position="1353"/>
        <end position="1518"/>
    </location>
</feature>
<dbReference type="Gene3D" id="3.80.10.10">
    <property type="entry name" value="Ribonuclease Inhibitor"/>
    <property type="match status" value="4"/>
</dbReference>
<dbReference type="InterPro" id="IPR002182">
    <property type="entry name" value="NB-ARC"/>
</dbReference>
<keyword evidence="2" id="KW-0433">Leucine-rich repeat</keyword>
<dbReference type="InterPro" id="IPR027417">
    <property type="entry name" value="P-loop_NTPase"/>
</dbReference>
<evidence type="ECO:0000256" key="6">
    <source>
        <dbReference type="ARBA" id="ARBA00022840"/>
    </source>
</evidence>
<dbReference type="Gene3D" id="1.10.10.10">
    <property type="entry name" value="Winged helix-like DNA-binding domain superfamily/Winged helix DNA-binding domain"/>
    <property type="match status" value="2"/>
</dbReference>
<feature type="domain" description="Disease resistance protein winged helix" evidence="9">
    <location>
        <begin position="1604"/>
        <end position="1676"/>
    </location>
</feature>
<dbReference type="GO" id="GO:0043531">
    <property type="term" value="F:ADP binding"/>
    <property type="evidence" value="ECO:0007669"/>
    <property type="project" value="InterPro"/>
</dbReference>
<dbReference type="Proteomes" id="UP001172457">
    <property type="component" value="Chromosome 7"/>
</dbReference>
<comment type="similarity">
    <text evidence="1">Belongs to the disease resistance NB-LRR family.</text>
</comment>
<dbReference type="SMART" id="SM00369">
    <property type="entry name" value="LRR_TYP"/>
    <property type="match status" value="3"/>
</dbReference>
<reference evidence="11" key="1">
    <citation type="submission" date="2023-03" db="EMBL/GenBank/DDBJ databases">
        <title>Chromosome-scale reference genome and RAD-based genetic map of yellow starthistle (Centaurea solstitialis) reveal putative structural variation and QTLs associated with invader traits.</title>
        <authorList>
            <person name="Reatini B."/>
            <person name="Cang F.A."/>
            <person name="Jiang Q."/>
            <person name="Mckibben M.T.W."/>
            <person name="Barker M.S."/>
            <person name="Rieseberg L.H."/>
            <person name="Dlugosch K.M."/>
        </authorList>
    </citation>
    <scope>NUCLEOTIDE SEQUENCE</scope>
    <source>
        <strain evidence="11">CAN-66</strain>
        <tissue evidence="11">Leaf</tissue>
    </source>
</reference>
<evidence type="ECO:0000259" key="8">
    <source>
        <dbReference type="Pfam" id="PF18052"/>
    </source>
</evidence>
<feature type="domain" description="Disease resistance R13L4/SHOC-2-like LRR" evidence="10">
    <location>
        <begin position="565"/>
        <end position="878"/>
    </location>
</feature>
<keyword evidence="6" id="KW-0067">ATP-binding</keyword>
<feature type="domain" description="Disease resistance N-terminal" evidence="8">
    <location>
        <begin position="13"/>
        <end position="94"/>
    </location>
</feature>
<dbReference type="GO" id="GO:0005524">
    <property type="term" value="F:ATP binding"/>
    <property type="evidence" value="ECO:0007669"/>
    <property type="project" value="UniProtKB-KW"/>
</dbReference>
<dbReference type="Pfam" id="PF18052">
    <property type="entry name" value="Rx_N"/>
    <property type="match status" value="2"/>
</dbReference>
<sequence length="2271" mass="259626">MVDILVTIAAEGILKKVLSIASSEVIVAWGFEKKLATLHEMLDMIRAKLRDADRQKGKQEAVMVWLKKLKELVGEADDVLDEIHYETLRREIKKRDRVATKVPYLPSLKKFAFRREMGHKIENITKKLCKINKRANDLGLHDEQVGLVPSCPPRETDSFLDEFNIVGRENDVLHIIELLTKSIREENFKIIPIVGMGGIGKTSLAKLVYNNQKVEEHFDVRAWLCVSVAVDVNTLLAKIYESITEKACKVQTRDILIRNLQKELRGKRYLLVLDDVWDENQEHWDDFSSCMLKVNSRNGSVILVTTRKVKIGTKIMTNDSYALKCLSDDQCWSIFQERVFVAGRPLIPELVEIGHDIVKKCCGLPLLVKVIGSLLRSHNDKDKWLSIKASSVWDLEGGERVLSALKLSFDNLPTLNVKQCFVYCSIFEKDMIMEREQLIQLWMALGFLQADETRNKEMEDMGNDVFQILVNNSLFQDVEMDEYGYIACCKMHDLVHDLSLSLSRDESVRLMVPRDDHACISQVKHVAIYRDTNMNLEVLFGKMVSKVFKVDTTFRTLQTLFISGGVEKNISFQNFKCLRILKFAGCSLEEIHNSIGELLHLRYLDFSYTDINVLPKSIGRLYHLQTLKLRDCYRLKGLPEEMKNLISLRHLEFDSRRLSPKVGNLTSLQTLSSFVVSQEKGCQIEELGCLKHLRGKLRICNLEKIRSGDDSAKANLSRKNLFEIEFIWRNNEGTNRIDKDVLEALQPHAKVKSIKIQKFSGDSFPTWVMDMAINTDTRWIPLEKLVTITLSECCNCVNLPTLHKLPLLRELVLEYMDKLTYLSSSLGHDNKVDGSTKPVSPSLRFLKLVGMRSLEKWTDATMNSSTMLSPVLEKLYIIDCPKIIHLDEYHHHPLISLVIQSCKNLESIRSIQGLTSLQSLTISHCPSLLGIPDLHNQGCSLNYLRIGNCGKITSLPGGFDCLAFVNNASLGWFSNKLHSFPSLQGIEKSKDHIHTLRLTGWPHWKSIPKEVKYLTTLTSLTIIGFGLEELPIWLRNMSSIRHIHFYDCRGLDIETVSRGAPREAHDVYLDTRIWIDYKTWRPGHRLNKALFSMNNTNMHSDAIGRGRVSRGSSAGQALFSLNNTNMRQNRTHFPRNHKSHILVFVHLPYLNKRHTPTSISITVHKLSLFLPPSYQISGEMADDLVTISAYGILKKVLSITTNKAVLAWGYEENLTALHDTLVMIRAKLQDADRKKGEQKAVMVWLKKLNLVVGEADDVMDELHYETLRCEVEKREQVASKLPYLSSLKTFAFRVEIGYKIKNISKKLYDINKEATSLGLHDEEVGCVLDGLYYQETNSFLDEFKIVGREKDEQHIIELLTISRKDEKVLIVPIVGMGGIGKTTLAESVFNNRKIAKHFDKRVWLSVQGKINVDTLLAKLFSKIYVSLNNEEFKGDVNKRPSEDVGRKEILVLDDVLDQNQEHWVDLRSCMLDVNSHIGNAILVTTQNLEIKINDTIPSYTLDVLSDDECWSIFKERAFVPGSSLLPELEEIGLGIVKKCCGLPLVVKVIGSMLRYYNDDIEKWLSIKDSKDWDLGEDNSLRALTLSFDNLPNSMVKQCFAYCSIFEKDTIMYREELIQFWMALGFIQKDETRNKEMEDVGNDIFHTLVSTSLFQDVHFDEYGYIDYCKMHHLVHDLSLSLSSHTSSGLVGSKNNGVHDSQVKKIFLAQQDDPGESIDISSGPRISLLFKEDTTFRTLHTLMFFIGRAHKNISFQHFKFLRILSFAKSTELQDIHDSIGVLVHLRYLDLSYTNIIALPNSICKLYNLQTLSLFSCNRLMELPEDMSNLISLRHLICDKWYFRTPRDVGQLTSLRILSSFCVGRGKGYQMEELGRLKHLGGKLSIHYLENVVSKEDAAKAYLFGKKNLYEIEFHWTRDTLADRNDKDVLEGLQPHAHVKCLKVFKFSGDNFPPWARKMAISIQGKWTPLEKLVDIKLSRCPNCLNLPMLGNLPLLRNLVLEYMGKVTCLSSFSEQDDGFTRPTTKPLFPSLRSLALTSMKSLKKWTDAAINSSTMLSPVLEKLHIYDCPKLTVLDESQCHPLVSLIVHSCKNLKSIQSLQGLTSLESLSIAYCDSLLEIPDMHRLGCSLKRLTITDCNKLTCLPAGFDCLDSLHHLSLGRFSNELHSFPSLQGIEKLRNNLRSLHLFGWDHWEVIPEEVKNLTALISLSIIEFGIQEMPEWLTNMSSIRLMRFSICKRLAYESISQGAPREADSVIFNRYRLRREGLNWVYQW</sequence>
<feature type="domain" description="Disease resistance protein winged helix" evidence="9">
    <location>
        <begin position="426"/>
        <end position="498"/>
    </location>
</feature>
<dbReference type="InterPro" id="IPR058922">
    <property type="entry name" value="WHD_DRP"/>
</dbReference>
<dbReference type="InterPro" id="IPR041118">
    <property type="entry name" value="Rx_N"/>
</dbReference>
<keyword evidence="3" id="KW-0677">Repeat</keyword>
<evidence type="ECO:0000313" key="11">
    <source>
        <dbReference type="EMBL" id="KAJ9542403.1"/>
    </source>
</evidence>
<organism evidence="11 12">
    <name type="scientific">Centaurea solstitialis</name>
    <name type="common">yellow star-thistle</name>
    <dbReference type="NCBI Taxonomy" id="347529"/>
    <lineage>
        <taxon>Eukaryota</taxon>
        <taxon>Viridiplantae</taxon>
        <taxon>Streptophyta</taxon>
        <taxon>Embryophyta</taxon>
        <taxon>Tracheophyta</taxon>
        <taxon>Spermatophyta</taxon>
        <taxon>Magnoliopsida</taxon>
        <taxon>eudicotyledons</taxon>
        <taxon>Gunneridae</taxon>
        <taxon>Pentapetalae</taxon>
        <taxon>asterids</taxon>
        <taxon>campanulids</taxon>
        <taxon>Asterales</taxon>
        <taxon>Asteraceae</taxon>
        <taxon>Carduoideae</taxon>
        <taxon>Cardueae</taxon>
        <taxon>Centaureinae</taxon>
        <taxon>Centaurea</taxon>
    </lineage>
</organism>
<dbReference type="Gene3D" id="3.40.50.300">
    <property type="entry name" value="P-loop containing nucleotide triphosphate hydrolases"/>
    <property type="match status" value="2"/>
</dbReference>
<evidence type="ECO:0000256" key="4">
    <source>
        <dbReference type="ARBA" id="ARBA00022741"/>
    </source>
</evidence>
<feature type="domain" description="Disease resistance N-terminal" evidence="8">
    <location>
        <begin position="1193"/>
        <end position="1276"/>
    </location>
</feature>
<feature type="domain" description="NB-ARC" evidence="7">
    <location>
        <begin position="174"/>
        <end position="341"/>
    </location>
</feature>
<evidence type="ECO:0000256" key="2">
    <source>
        <dbReference type="ARBA" id="ARBA00022614"/>
    </source>
</evidence>
<evidence type="ECO:0000313" key="12">
    <source>
        <dbReference type="Proteomes" id="UP001172457"/>
    </source>
</evidence>
<dbReference type="Gene3D" id="1.20.5.4130">
    <property type="match status" value="2"/>
</dbReference>
<dbReference type="GO" id="GO:0051607">
    <property type="term" value="P:defense response to virus"/>
    <property type="evidence" value="ECO:0007669"/>
    <property type="project" value="UniProtKB-ARBA"/>
</dbReference>
<evidence type="ECO:0000259" key="9">
    <source>
        <dbReference type="Pfam" id="PF23559"/>
    </source>
</evidence>
<proteinExistence type="inferred from homology"/>
<dbReference type="PANTHER" id="PTHR36766">
    <property type="entry name" value="PLANT BROAD-SPECTRUM MILDEW RESISTANCE PROTEIN RPW8"/>
    <property type="match status" value="1"/>
</dbReference>
<dbReference type="InterPro" id="IPR032675">
    <property type="entry name" value="LRR_dom_sf"/>
</dbReference>